<dbReference type="EMBL" id="CP023406">
    <property type="protein sequence ID" value="ATD68170.1"/>
    <property type="molecule type" value="Genomic_DNA"/>
</dbReference>
<feature type="compositionally biased region" description="Basic and acidic residues" evidence="3">
    <location>
        <begin position="392"/>
        <end position="415"/>
    </location>
</feature>
<dbReference type="PANTHER" id="PTHR43000">
    <property type="entry name" value="DTDP-D-GLUCOSE 4,6-DEHYDRATASE-RELATED"/>
    <property type="match status" value="1"/>
</dbReference>
<evidence type="ECO:0000256" key="1">
    <source>
        <dbReference type="ARBA" id="ARBA00005125"/>
    </source>
</evidence>
<sequence>MSKILVLGGDGFCGWPTALHLSYLGHDVVIVDNLSRRRIDAEMGAQSLTPISTIDVRLNAWREVSGNVIRFQYVDIAKDYARLAALVDTERPDAIVHFAEQRSAPYSMRGQVEKRYTMDNNVCGTHNLLVALVEADLDCHVVHLGTMGVYGYYGAGFEIPEGYLKVKVPDDNGALIDREILFPTQPGSVYHLTKSVDQLLFQYYAHNDGVRVTDLHQGVVWGTQTQETRLHPALVNRFDYEGEYGTVLNRFLVQAAIGYPLTVHGTGGQTRAFIHVEDTVRCVELAIANPPQRGDRVKILNQAAETLRVRDLAELVSRFTGAVVNFVPNPREEAAENDLRVSNATFRGLGLDPILLTDALLTETLEISDRYVDRVDRSQIRARSAWNKSRRAALEEPDRSSPAHEARPNDEGEGI</sequence>
<dbReference type="InterPro" id="IPR001509">
    <property type="entry name" value="Epimerase_deHydtase"/>
</dbReference>
<comment type="pathway">
    <text evidence="1">Bacterial outer membrane biogenesis; LPS O-antigen biosynthesis.</text>
</comment>
<accession>A0A290XGB0</accession>
<dbReference type="SUPFAM" id="SSF51735">
    <property type="entry name" value="NAD(P)-binding Rossmann-fold domains"/>
    <property type="match status" value="1"/>
</dbReference>
<protein>
    <submittedName>
        <fullName evidence="5">NAD-dependent dehydratase</fullName>
    </submittedName>
</protein>
<dbReference type="KEGG" id="lum:CNR27_12610"/>
<gene>
    <name evidence="5" type="ORF">CNR27_12610</name>
</gene>
<evidence type="ECO:0000259" key="4">
    <source>
        <dbReference type="Pfam" id="PF01370"/>
    </source>
</evidence>
<dbReference type="RefSeq" id="WP_096299289.1">
    <property type="nucleotide sequence ID" value="NZ_CP023406.1"/>
</dbReference>
<reference evidence="6" key="1">
    <citation type="submission" date="2017-09" db="EMBL/GenBank/DDBJ databases">
        <title>Luteimonas liuhanmingii sp.nov., isolated from the intestinal contents of Tibetan Plateau Pika in Yushu, Qinghai Province, China.</title>
        <authorList>
            <person name="Gui Z."/>
        </authorList>
    </citation>
    <scope>NUCLEOTIDE SEQUENCE [LARGE SCALE GENOMIC DNA]</scope>
    <source>
        <strain evidence="6">100111</strain>
    </source>
</reference>
<evidence type="ECO:0000313" key="6">
    <source>
        <dbReference type="Proteomes" id="UP000218968"/>
    </source>
</evidence>
<dbReference type="OrthoDB" id="9803010at2"/>
<dbReference type="AlphaFoldDB" id="A0A290XGB0"/>
<evidence type="ECO:0000256" key="3">
    <source>
        <dbReference type="SAM" id="MobiDB-lite"/>
    </source>
</evidence>
<feature type="region of interest" description="Disordered" evidence="3">
    <location>
        <begin position="383"/>
        <end position="415"/>
    </location>
</feature>
<name>A0A290XGB0_9GAMM</name>
<evidence type="ECO:0000256" key="2">
    <source>
        <dbReference type="ARBA" id="ARBA00007637"/>
    </source>
</evidence>
<feature type="domain" description="NAD-dependent epimerase/dehydratase" evidence="4">
    <location>
        <begin position="4"/>
        <end position="292"/>
    </location>
</feature>
<dbReference type="Gene3D" id="3.90.25.10">
    <property type="entry name" value="UDP-galactose 4-epimerase, domain 1"/>
    <property type="match status" value="1"/>
</dbReference>
<comment type="similarity">
    <text evidence="2">Belongs to the NAD(P)-dependent epimerase/dehydratase family.</text>
</comment>
<keyword evidence="6" id="KW-1185">Reference proteome</keyword>
<dbReference type="Proteomes" id="UP000218968">
    <property type="component" value="Chromosome"/>
</dbReference>
<proteinExistence type="inferred from homology"/>
<dbReference type="InterPro" id="IPR036291">
    <property type="entry name" value="NAD(P)-bd_dom_sf"/>
</dbReference>
<evidence type="ECO:0000313" key="5">
    <source>
        <dbReference type="EMBL" id="ATD68170.1"/>
    </source>
</evidence>
<dbReference type="Gene3D" id="3.40.50.720">
    <property type="entry name" value="NAD(P)-binding Rossmann-like Domain"/>
    <property type="match status" value="1"/>
</dbReference>
<organism evidence="5 6">
    <name type="scientific">Luteimonas chenhongjianii</name>
    <dbReference type="NCBI Taxonomy" id="2006110"/>
    <lineage>
        <taxon>Bacteria</taxon>
        <taxon>Pseudomonadati</taxon>
        <taxon>Pseudomonadota</taxon>
        <taxon>Gammaproteobacteria</taxon>
        <taxon>Lysobacterales</taxon>
        <taxon>Lysobacteraceae</taxon>
        <taxon>Luteimonas</taxon>
    </lineage>
</organism>
<dbReference type="Pfam" id="PF01370">
    <property type="entry name" value="Epimerase"/>
    <property type="match status" value="1"/>
</dbReference>